<evidence type="ECO:0000313" key="1">
    <source>
        <dbReference type="EMBL" id="CAL1382753.1"/>
    </source>
</evidence>
<dbReference type="AlphaFoldDB" id="A0AAV2EAL9"/>
<keyword evidence="2" id="KW-1185">Reference proteome</keyword>
<gene>
    <name evidence="1" type="ORF">LTRI10_LOCUS24063</name>
</gene>
<dbReference type="EMBL" id="OZ034817">
    <property type="protein sequence ID" value="CAL1382753.1"/>
    <property type="molecule type" value="Genomic_DNA"/>
</dbReference>
<organism evidence="1 2">
    <name type="scientific">Linum trigynum</name>
    <dbReference type="NCBI Taxonomy" id="586398"/>
    <lineage>
        <taxon>Eukaryota</taxon>
        <taxon>Viridiplantae</taxon>
        <taxon>Streptophyta</taxon>
        <taxon>Embryophyta</taxon>
        <taxon>Tracheophyta</taxon>
        <taxon>Spermatophyta</taxon>
        <taxon>Magnoliopsida</taxon>
        <taxon>eudicotyledons</taxon>
        <taxon>Gunneridae</taxon>
        <taxon>Pentapetalae</taxon>
        <taxon>rosids</taxon>
        <taxon>fabids</taxon>
        <taxon>Malpighiales</taxon>
        <taxon>Linaceae</taxon>
        <taxon>Linum</taxon>
    </lineage>
</organism>
<name>A0AAV2EAL9_9ROSI</name>
<evidence type="ECO:0000313" key="2">
    <source>
        <dbReference type="Proteomes" id="UP001497516"/>
    </source>
</evidence>
<proteinExistence type="predicted"/>
<dbReference type="Proteomes" id="UP001497516">
    <property type="component" value="Chromosome 4"/>
</dbReference>
<accession>A0AAV2EAL9</accession>
<reference evidence="1 2" key="1">
    <citation type="submission" date="2024-04" db="EMBL/GenBank/DDBJ databases">
        <authorList>
            <person name="Fracassetti M."/>
        </authorList>
    </citation>
    <scope>NUCLEOTIDE SEQUENCE [LARGE SCALE GENOMIC DNA]</scope>
</reference>
<sequence length="73" mass="7711">MHFGAAVVVLELELGGKHGVSGDDDLVGVLEEDRVGTSTRIPGANRERLGTLELPGDEKLLGDGQPPLRLHSI</sequence>
<protein>
    <submittedName>
        <fullName evidence="1">Uncharacterized protein</fullName>
    </submittedName>
</protein>